<feature type="transmembrane region" description="Helical" evidence="1">
    <location>
        <begin position="258"/>
        <end position="279"/>
    </location>
</feature>
<evidence type="ECO:0000313" key="3">
    <source>
        <dbReference type="EMBL" id="KAF9529878.1"/>
    </source>
</evidence>
<dbReference type="Proteomes" id="UP000807306">
    <property type="component" value="Unassembled WGS sequence"/>
</dbReference>
<comment type="caution">
    <text evidence="3">The sequence shown here is derived from an EMBL/GenBank/DDBJ whole genome shotgun (WGS) entry which is preliminary data.</text>
</comment>
<keyword evidence="1" id="KW-0812">Transmembrane</keyword>
<feature type="transmembrane region" description="Helical" evidence="1">
    <location>
        <begin position="184"/>
        <end position="209"/>
    </location>
</feature>
<dbReference type="OrthoDB" id="3270417at2759"/>
<dbReference type="AlphaFoldDB" id="A0A9P6JRG4"/>
<keyword evidence="1" id="KW-1133">Transmembrane helix</keyword>
<feature type="transmembrane region" description="Helical" evidence="1">
    <location>
        <begin position="229"/>
        <end position="252"/>
    </location>
</feature>
<dbReference type="Pfam" id="PF20152">
    <property type="entry name" value="DUF6534"/>
    <property type="match status" value="1"/>
</dbReference>
<accession>A0A9P6JRG4</accession>
<evidence type="ECO:0000256" key="1">
    <source>
        <dbReference type="SAM" id="Phobius"/>
    </source>
</evidence>
<dbReference type="PANTHER" id="PTHR40465">
    <property type="entry name" value="CHROMOSOME 1, WHOLE GENOME SHOTGUN SEQUENCE"/>
    <property type="match status" value="1"/>
</dbReference>
<evidence type="ECO:0000259" key="2">
    <source>
        <dbReference type="Pfam" id="PF20152"/>
    </source>
</evidence>
<dbReference type="InterPro" id="IPR045339">
    <property type="entry name" value="DUF6534"/>
</dbReference>
<keyword evidence="1" id="KW-0472">Membrane</keyword>
<feature type="transmembrane region" description="Helical" evidence="1">
    <location>
        <begin position="103"/>
        <end position="120"/>
    </location>
</feature>
<proteinExistence type="predicted"/>
<evidence type="ECO:0000313" key="4">
    <source>
        <dbReference type="Proteomes" id="UP000807306"/>
    </source>
</evidence>
<name>A0A9P6JRG4_9AGAR</name>
<feature type="transmembrane region" description="Helical" evidence="1">
    <location>
        <begin position="20"/>
        <end position="39"/>
    </location>
</feature>
<dbReference type="EMBL" id="MU157843">
    <property type="protein sequence ID" value="KAF9529878.1"/>
    <property type="molecule type" value="Genomic_DNA"/>
</dbReference>
<keyword evidence="4" id="KW-1185">Reference proteome</keyword>
<organism evidence="3 4">
    <name type="scientific">Crepidotus variabilis</name>
    <dbReference type="NCBI Taxonomy" id="179855"/>
    <lineage>
        <taxon>Eukaryota</taxon>
        <taxon>Fungi</taxon>
        <taxon>Dikarya</taxon>
        <taxon>Basidiomycota</taxon>
        <taxon>Agaricomycotina</taxon>
        <taxon>Agaricomycetes</taxon>
        <taxon>Agaricomycetidae</taxon>
        <taxon>Agaricales</taxon>
        <taxon>Agaricineae</taxon>
        <taxon>Crepidotaceae</taxon>
        <taxon>Crepidotus</taxon>
    </lineage>
</organism>
<feature type="domain" description="DUF6534" evidence="2">
    <location>
        <begin position="194"/>
        <end position="283"/>
    </location>
</feature>
<feature type="transmembrane region" description="Helical" evidence="1">
    <location>
        <begin position="59"/>
        <end position="83"/>
    </location>
</feature>
<dbReference type="PANTHER" id="PTHR40465:SF1">
    <property type="entry name" value="DUF6534 DOMAIN-CONTAINING PROTEIN"/>
    <property type="match status" value="1"/>
</dbReference>
<protein>
    <recommendedName>
        <fullName evidence="2">DUF6534 domain-containing protein</fullName>
    </recommendedName>
</protein>
<gene>
    <name evidence="3" type="ORF">CPB83DRAFT_893112</name>
</gene>
<feature type="transmembrane region" description="Helical" evidence="1">
    <location>
        <begin position="141"/>
        <end position="160"/>
    </location>
</feature>
<reference evidence="3" key="1">
    <citation type="submission" date="2020-11" db="EMBL/GenBank/DDBJ databases">
        <authorList>
            <consortium name="DOE Joint Genome Institute"/>
            <person name="Ahrendt S."/>
            <person name="Riley R."/>
            <person name="Andreopoulos W."/>
            <person name="Labutti K."/>
            <person name="Pangilinan J."/>
            <person name="Ruiz-Duenas F.J."/>
            <person name="Barrasa J.M."/>
            <person name="Sanchez-Garcia M."/>
            <person name="Camarero S."/>
            <person name="Miyauchi S."/>
            <person name="Serrano A."/>
            <person name="Linde D."/>
            <person name="Babiker R."/>
            <person name="Drula E."/>
            <person name="Ayuso-Fernandez I."/>
            <person name="Pacheco R."/>
            <person name="Padilla G."/>
            <person name="Ferreira P."/>
            <person name="Barriuso J."/>
            <person name="Kellner H."/>
            <person name="Castanera R."/>
            <person name="Alfaro M."/>
            <person name="Ramirez L."/>
            <person name="Pisabarro A.G."/>
            <person name="Kuo A."/>
            <person name="Tritt A."/>
            <person name="Lipzen A."/>
            <person name="He G."/>
            <person name="Yan M."/>
            <person name="Ng V."/>
            <person name="Cullen D."/>
            <person name="Martin F."/>
            <person name="Rosso M.-N."/>
            <person name="Henrissat B."/>
            <person name="Hibbett D."/>
            <person name="Martinez A.T."/>
            <person name="Grigoriev I.V."/>
        </authorList>
    </citation>
    <scope>NUCLEOTIDE SEQUENCE</scope>
    <source>
        <strain evidence="3">CBS 506.95</strain>
    </source>
</reference>
<sequence length="369" mass="40455">MNSTTPNTAGGLSGPIPDVTLTLSAAFFGYTVGAILFGITIRQAYQYYMHTGDSIWRKLLIGLVCLLDTLHLGFSTSMVYFFLTQLLGDSSAATRVVSSLKGLASSQVLLLILVQGFYLSQIWRFASNTVLLRRRFRRATQAFVIFVAIYAIAVAAIFLSQSEEDDSSSPRVEVIFGFTGGFEYVLYLGFGSTALIDCAIAAAMCIVLYKSSAGLSTGIARSESVVESLIQYFVGTGLLTSFAAILVIIFYVAQPHTLLYLGMEFSVTRLYANAILAMFNSRQALNKRMNQSIELKLPGSSDVFFAEPDSFSQRRLLLGNSPISDTKYSPAGETTRFSTADDVHSDYSFHVTDTDVHGRPHRTSVRYTL</sequence>